<evidence type="ECO:0000313" key="4">
    <source>
        <dbReference type="Proteomes" id="UP000755577"/>
    </source>
</evidence>
<keyword evidence="4" id="KW-1185">Reference proteome</keyword>
<dbReference type="Proteomes" id="UP000494201">
    <property type="component" value="Unassembled WGS sequence"/>
</dbReference>
<dbReference type="EMBL" id="JAFCIQ010000033">
    <property type="protein sequence ID" value="MBM2770887.1"/>
    <property type="molecule type" value="Genomic_DNA"/>
</dbReference>
<name>A0A6P2GJS8_9BURK</name>
<organism evidence="2 3">
    <name type="scientific">Burkholderia anthina</name>
    <dbReference type="NCBI Taxonomy" id="179879"/>
    <lineage>
        <taxon>Bacteria</taxon>
        <taxon>Pseudomonadati</taxon>
        <taxon>Pseudomonadota</taxon>
        <taxon>Betaproteobacteria</taxon>
        <taxon>Burkholderiales</taxon>
        <taxon>Burkholderiaceae</taxon>
        <taxon>Burkholderia</taxon>
        <taxon>Burkholderia cepacia complex</taxon>
    </lineage>
</organism>
<reference evidence="1 4" key="2">
    <citation type="submission" date="2021-02" db="EMBL/GenBank/DDBJ databases">
        <title>Draft genome of the type strains Burkholderia anthina DSM16086.</title>
        <authorList>
            <person name="Hertel R."/>
            <person name="Meissner J."/>
            <person name="Poehlein A."/>
            <person name="Daniel R."/>
            <person name="Commichau F.M."/>
        </authorList>
    </citation>
    <scope>NUCLEOTIDE SEQUENCE [LARGE SCALE GENOMIC DNA]</scope>
    <source>
        <strain evidence="1 4">DSM 16086</strain>
    </source>
</reference>
<dbReference type="EMBL" id="CABVLY010000055">
    <property type="protein sequence ID" value="VVU54241.1"/>
    <property type="molecule type" value="Genomic_DNA"/>
</dbReference>
<proteinExistence type="predicted"/>
<sequence>MYEPITPYAKQFDNLSALVRDPAAAPTIEKIQRALVEVAENINNAAPGSDTDNRNRATLYRGLLAASRVIHQIRQA</sequence>
<dbReference type="RefSeq" id="WP_096498614.1">
    <property type="nucleotide sequence ID" value="NZ_CABVLY010000055.1"/>
</dbReference>
<dbReference type="AlphaFoldDB" id="A0A6P2GJS8"/>
<reference evidence="2 3" key="1">
    <citation type="submission" date="2019-09" db="EMBL/GenBank/DDBJ databases">
        <authorList>
            <person name="Depoorter E."/>
        </authorList>
    </citation>
    <scope>NUCLEOTIDE SEQUENCE [LARGE SCALE GENOMIC DNA]</scope>
    <source>
        <strain evidence="2">LMG 20980</strain>
    </source>
</reference>
<protein>
    <submittedName>
        <fullName evidence="1 2">Type III secretion protein</fullName>
    </submittedName>
</protein>
<dbReference type="Proteomes" id="UP000755577">
    <property type="component" value="Unassembled WGS sequence"/>
</dbReference>
<dbReference type="GeneID" id="56504956"/>
<gene>
    <name evidence="2" type="ORF">BAN20980_06864</name>
    <name evidence="1" type="ORF">JQK92_31250</name>
</gene>
<accession>A0A6P2GJS8</accession>
<evidence type="ECO:0000313" key="1">
    <source>
        <dbReference type="EMBL" id="MBM2770887.1"/>
    </source>
</evidence>
<evidence type="ECO:0000313" key="3">
    <source>
        <dbReference type="Proteomes" id="UP000494201"/>
    </source>
</evidence>
<evidence type="ECO:0000313" key="2">
    <source>
        <dbReference type="EMBL" id="VVU54241.1"/>
    </source>
</evidence>